<dbReference type="InterPro" id="IPR003439">
    <property type="entry name" value="ABC_transporter-like_ATP-bd"/>
</dbReference>
<dbReference type="AlphaFoldDB" id="A0A5N5LZ61"/>
<dbReference type="Proteomes" id="UP000326939">
    <property type="component" value="Chromosome 7"/>
</dbReference>
<dbReference type="PANTHER" id="PTHR42855:SF1">
    <property type="entry name" value="ABC TRANSPORTER DOMAIN-CONTAINING PROTEIN"/>
    <property type="match status" value="1"/>
</dbReference>
<comment type="caution">
    <text evidence="5">The sequence shown here is derived from an EMBL/GenBank/DDBJ whole genome shotgun (WGS) entry which is preliminary data.</text>
</comment>
<evidence type="ECO:0000256" key="2">
    <source>
        <dbReference type="ARBA" id="ARBA00022840"/>
    </source>
</evidence>
<dbReference type="InterPro" id="IPR051309">
    <property type="entry name" value="ABCF_ATPase"/>
</dbReference>
<dbReference type="EMBL" id="VDCV01000007">
    <property type="protein sequence ID" value="KAB5548079.1"/>
    <property type="molecule type" value="Genomic_DNA"/>
</dbReference>
<dbReference type="PROSITE" id="PS50893">
    <property type="entry name" value="ABC_TRANSPORTER_2"/>
    <property type="match status" value="2"/>
</dbReference>
<feature type="compositionally biased region" description="Basic residues" evidence="3">
    <location>
        <begin position="719"/>
        <end position="731"/>
    </location>
</feature>
<sequence>MDLSTKLHSTFFAGSAFFNPQQKPTLFKPNPSLLSTKFTKYNTNSFNFPTRRSNSKIKARLSTATVETSGADSKTDIESLFSSNSDVEFDKKRSNKQSNGGASGISSGIKLENISKSYKGVTVLKDVTWEVKKGEKVGLVGVNGAGKTTQLRIMTGLEEPDSGNVIKAKANMKIAFLSQEFEVSMSRTVKEEFMSAFKEEMEIAERLEKVQKAIEGSVEDLELMGRLLDEFDLLQRRAQAVDLDEVDAKISKLMPELGFSPEDSDRLVASFSGGWQMRMSLGKILLQDPDLLLLDEPTNHLDLDTIEWLEGYLQKQDVPMVIISHDRAFLDQLCTKIVETDMGVSRTFEGNYSQYIISKAEWVEAQLAAWEKQQKEIEHTRELISRLGAGANSGRASSAEKKLERLQEEDQIEKPFERKQMKIRFPERGRSGRSVVAINNLEFGFEDKVLFNKTNLMIERGEKIAIIGPNGCGKSTLLKLIMGLEKPTGGQIMIGEHNVLPNYFEQNQAEALDLDKTVIQTVEEVAEDWRLDDIKGLLGRCNFKADMLDRKVSLLSGGEKHEAPDAYEIMDQGERGSARRGVYHERNKARLAFCKFMVKPSTLLVLDEPTNHLDIPSKEMLEEAISEYEGTVITVSHDRYFIKQIVNRVVEVKDDKLQDYAGDYNYYLEKNLDAREKDLEREAELEDKAPKVKAKSKMSKAEKEARKKQKMKAFQAAKQKSKGLKNSKRWN</sequence>
<dbReference type="GO" id="GO:0016887">
    <property type="term" value="F:ATP hydrolysis activity"/>
    <property type="evidence" value="ECO:0007669"/>
    <property type="project" value="InterPro"/>
</dbReference>
<name>A0A5N5LZ61_9ROSI</name>
<organism evidence="5 6">
    <name type="scientific">Salix brachista</name>
    <dbReference type="NCBI Taxonomy" id="2182728"/>
    <lineage>
        <taxon>Eukaryota</taxon>
        <taxon>Viridiplantae</taxon>
        <taxon>Streptophyta</taxon>
        <taxon>Embryophyta</taxon>
        <taxon>Tracheophyta</taxon>
        <taxon>Spermatophyta</taxon>
        <taxon>Magnoliopsida</taxon>
        <taxon>eudicotyledons</taxon>
        <taxon>Gunneridae</taxon>
        <taxon>Pentapetalae</taxon>
        <taxon>rosids</taxon>
        <taxon>fabids</taxon>
        <taxon>Malpighiales</taxon>
        <taxon>Salicaceae</taxon>
        <taxon>Saliceae</taxon>
        <taxon>Salix</taxon>
    </lineage>
</organism>
<dbReference type="InterPro" id="IPR017871">
    <property type="entry name" value="ABC_transporter-like_CS"/>
</dbReference>
<dbReference type="InterPro" id="IPR032781">
    <property type="entry name" value="ABC_tran_Xtn"/>
</dbReference>
<keyword evidence="1" id="KW-0547">Nucleotide-binding</keyword>
<dbReference type="PROSITE" id="PS00211">
    <property type="entry name" value="ABC_TRANSPORTER_1"/>
    <property type="match status" value="1"/>
</dbReference>
<feature type="domain" description="ABC transporter" evidence="4">
    <location>
        <begin position="436"/>
        <end position="679"/>
    </location>
</feature>
<keyword evidence="6" id="KW-1185">Reference proteome</keyword>
<gene>
    <name evidence="5" type="ORF">DKX38_011485</name>
</gene>
<accession>A0A5N5LZ61</accession>
<dbReference type="FunFam" id="3.40.50.300:FF:000011">
    <property type="entry name" value="Putative ABC transporter ATP-binding component"/>
    <property type="match status" value="2"/>
</dbReference>
<feature type="compositionally biased region" description="Basic and acidic residues" evidence="3">
    <location>
        <begin position="681"/>
        <end position="690"/>
    </location>
</feature>
<dbReference type="Pfam" id="PF00005">
    <property type="entry name" value="ABC_tran"/>
    <property type="match status" value="2"/>
</dbReference>
<dbReference type="InterPro" id="IPR003593">
    <property type="entry name" value="AAA+_ATPase"/>
</dbReference>
<evidence type="ECO:0000259" key="4">
    <source>
        <dbReference type="PROSITE" id="PS50893"/>
    </source>
</evidence>
<dbReference type="Pfam" id="PF12848">
    <property type="entry name" value="ABC_tran_Xtn"/>
    <property type="match status" value="1"/>
</dbReference>
<evidence type="ECO:0000256" key="1">
    <source>
        <dbReference type="ARBA" id="ARBA00022741"/>
    </source>
</evidence>
<dbReference type="SUPFAM" id="SSF52540">
    <property type="entry name" value="P-loop containing nucleoside triphosphate hydrolases"/>
    <property type="match status" value="2"/>
</dbReference>
<keyword evidence="2" id="KW-0067">ATP-binding</keyword>
<dbReference type="SMART" id="SM00382">
    <property type="entry name" value="AAA"/>
    <property type="match status" value="2"/>
</dbReference>
<evidence type="ECO:0000256" key="3">
    <source>
        <dbReference type="SAM" id="MobiDB-lite"/>
    </source>
</evidence>
<protein>
    <recommendedName>
        <fullName evidence="4">ABC transporter domain-containing protein</fullName>
    </recommendedName>
</protein>
<reference evidence="6" key="1">
    <citation type="journal article" date="2019" name="Gigascience">
        <title>De novo genome assembly of the endangered Acer yangbiense, a plant species with extremely small populations endemic to Yunnan Province, China.</title>
        <authorList>
            <person name="Yang J."/>
            <person name="Wariss H.M."/>
            <person name="Tao L."/>
            <person name="Zhang R."/>
            <person name="Yun Q."/>
            <person name="Hollingsworth P."/>
            <person name="Dao Z."/>
            <person name="Luo G."/>
            <person name="Guo H."/>
            <person name="Ma Y."/>
            <person name="Sun W."/>
        </authorList>
    </citation>
    <scope>NUCLEOTIDE SEQUENCE [LARGE SCALE GENOMIC DNA]</scope>
    <source>
        <strain evidence="6">cv. br00</strain>
    </source>
</reference>
<evidence type="ECO:0000313" key="6">
    <source>
        <dbReference type="Proteomes" id="UP000326939"/>
    </source>
</evidence>
<evidence type="ECO:0000313" key="5">
    <source>
        <dbReference type="EMBL" id="KAB5548079.1"/>
    </source>
</evidence>
<dbReference type="CDD" id="cd03221">
    <property type="entry name" value="ABCF_EF-3"/>
    <property type="match status" value="2"/>
</dbReference>
<dbReference type="InterPro" id="IPR027417">
    <property type="entry name" value="P-loop_NTPase"/>
</dbReference>
<feature type="domain" description="ABC transporter" evidence="4">
    <location>
        <begin position="109"/>
        <end position="367"/>
    </location>
</feature>
<proteinExistence type="predicted"/>
<dbReference type="Gene3D" id="3.40.50.300">
    <property type="entry name" value="P-loop containing nucleotide triphosphate hydrolases"/>
    <property type="match status" value="2"/>
</dbReference>
<feature type="region of interest" description="Disordered" evidence="3">
    <location>
        <begin position="681"/>
        <end position="731"/>
    </location>
</feature>
<dbReference type="GO" id="GO:0005524">
    <property type="term" value="F:ATP binding"/>
    <property type="evidence" value="ECO:0007669"/>
    <property type="project" value="UniProtKB-KW"/>
</dbReference>
<dbReference type="PANTHER" id="PTHR42855">
    <property type="entry name" value="ABC TRANSPORTER ATP-BINDING SUBUNIT"/>
    <property type="match status" value="1"/>
</dbReference>